<dbReference type="PANTHER" id="PTHR36855">
    <property type="entry name" value="CHROMOSOME 10, WHOLE GENOME SHOTGUN SEQUENCE"/>
    <property type="match status" value="1"/>
</dbReference>
<reference evidence="4" key="1">
    <citation type="journal article" date="2023" name="Mol. Phylogenet. Evol.">
        <title>Genome-scale phylogeny and comparative genomics of the fungal order Sordariales.</title>
        <authorList>
            <person name="Hensen N."/>
            <person name="Bonometti L."/>
            <person name="Westerberg I."/>
            <person name="Brannstrom I.O."/>
            <person name="Guillou S."/>
            <person name="Cros-Aarteil S."/>
            <person name="Calhoun S."/>
            <person name="Haridas S."/>
            <person name="Kuo A."/>
            <person name="Mondo S."/>
            <person name="Pangilinan J."/>
            <person name="Riley R."/>
            <person name="LaButti K."/>
            <person name="Andreopoulos B."/>
            <person name="Lipzen A."/>
            <person name="Chen C."/>
            <person name="Yan M."/>
            <person name="Daum C."/>
            <person name="Ng V."/>
            <person name="Clum A."/>
            <person name="Steindorff A."/>
            <person name="Ohm R.A."/>
            <person name="Martin F."/>
            <person name="Silar P."/>
            <person name="Natvig D.O."/>
            <person name="Lalanne C."/>
            <person name="Gautier V."/>
            <person name="Ament-Velasquez S.L."/>
            <person name="Kruys A."/>
            <person name="Hutchinson M.I."/>
            <person name="Powell A.J."/>
            <person name="Barry K."/>
            <person name="Miller A.N."/>
            <person name="Grigoriev I.V."/>
            <person name="Debuchy R."/>
            <person name="Gladieux P."/>
            <person name="Hiltunen Thoren M."/>
            <person name="Johannesson H."/>
        </authorList>
    </citation>
    <scope>NUCLEOTIDE SEQUENCE</scope>
    <source>
        <strain evidence="4">FGSC 1904</strain>
    </source>
</reference>
<accession>A0AAE0PD03</accession>
<keyword evidence="5" id="KW-1185">Reference proteome</keyword>
<dbReference type="Pfam" id="PF17733">
    <property type="entry name" value="KPWE_dom"/>
    <property type="match status" value="1"/>
</dbReference>
<name>A0AAE0PD03_SORBR</name>
<feature type="domain" description="PEX14-like helix-turn-helix" evidence="3">
    <location>
        <begin position="16"/>
        <end position="84"/>
    </location>
</feature>
<evidence type="ECO:0000259" key="3">
    <source>
        <dbReference type="Pfam" id="PF25871"/>
    </source>
</evidence>
<evidence type="ECO:0000259" key="2">
    <source>
        <dbReference type="Pfam" id="PF17733"/>
    </source>
</evidence>
<organism evidence="4 5">
    <name type="scientific">Sordaria brevicollis</name>
    <dbReference type="NCBI Taxonomy" id="83679"/>
    <lineage>
        <taxon>Eukaryota</taxon>
        <taxon>Fungi</taxon>
        <taxon>Dikarya</taxon>
        <taxon>Ascomycota</taxon>
        <taxon>Pezizomycotina</taxon>
        <taxon>Sordariomycetes</taxon>
        <taxon>Sordariomycetidae</taxon>
        <taxon>Sordariales</taxon>
        <taxon>Sordariaceae</taxon>
        <taxon>Sordaria</taxon>
    </lineage>
</organism>
<feature type="region of interest" description="Disordered" evidence="1">
    <location>
        <begin position="201"/>
        <end position="261"/>
    </location>
</feature>
<sequence length="261" mass="28408">MEAPTQQQSTGGNDVAAFNKFDSYPWIKDRSFLQGLVAMLGPLSNGFERQKALGISLQARVWWYKSRFNIDIDRSAYENYLLSSSSSATPARSQIPNSPVDAQLVDKLAEIQQLMGTTPASASDDDLPAWQKQAPKVDLLKKADDGNATVGAAERGADGNAPYPERFQAIIDLLTNGTPVPGIKEIPNTVVRQPGISPIGKMQAPAKPWEKKQQQQAAAAAAAANPTATGEVLIDREFPPLEDELPEQQQKQQQQPEKKEA</sequence>
<dbReference type="Proteomes" id="UP001281003">
    <property type="component" value="Unassembled WGS sequence"/>
</dbReference>
<evidence type="ECO:0000313" key="4">
    <source>
        <dbReference type="EMBL" id="KAK3397275.1"/>
    </source>
</evidence>
<dbReference type="Pfam" id="PF25871">
    <property type="entry name" value="HTH_76"/>
    <property type="match status" value="1"/>
</dbReference>
<protein>
    <submittedName>
        <fullName evidence="4">Uncharacterized protein</fullName>
    </submittedName>
</protein>
<evidence type="ECO:0000313" key="5">
    <source>
        <dbReference type="Proteomes" id="UP001281003"/>
    </source>
</evidence>
<proteinExistence type="predicted"/>
<gene>
    <name evidence="4" type="ORF">B0T20DRAFT_253563</name>
</gene>
<reference evidence="4" key="2">
    <citation type="submission" date="2023-07" db="EMBL/GenBank/DDBJ databases">
        <authorList>
            <consortium name="Lawrence Berkeley National Laboratory"/>
            <person name="Haridas S."/>
            <person name="Hensen N."/>
            <person name="Bonometti L."/>
            <person name="Westerberg I."/>
            <person name="Brannstrom I.O."/>
            <person name="Guillou S."/>
            <person name="Cros-Aarteil S."/>
            <person name="Calhoun S."/>
            <person name="Kuo A."/>
            <person name="Mondo S."/>
            <person name="Pangilinan J."/>
            <person name="Riley R."/>
            <person name="LaButti K."/>
            <person name="Andreopoulos B."/>
            <person name="Lipzen A."/>
            <person name="Chen C."/>
            <person name="Yanf M."/>
            <person name="Daum C."/>
            <person name="Ng V."/>
            <person name="Clum A."/>
            <person name="Steindorff A."/>
            <person name="Ohm R."/>
            <person name="Martin F."/>
            <person name="Silar P."/>
            <person name="Natvig D."/>
            <person name="Lalanne C."/>
            <person name="Gautier V."/>
            <person name="Ament-velasquez S.L."/>
            <person name="Kruys A."/>
            <person name="Hutchinson M.I."/>
            <person name="Powell A.J."/>
            <person name="Barry K."/>
            <person name="Miller A.N."/>
            <person name="Grigoriev I.V."/>
            <person name="Debuchy R."/>
            <person name="Gladieux P."/>
            <person name="Thoren M.H."/>
            <person name="Johannesson H."/>
        </authorList>
    </citation>
    <scope>NUCLEOTIDE SEQUENCE</scope>
    <source>
        <strain evidence="4">FGSC 1904</strain>
    </source>
</reference>
<dbReference type="InterPro" id="IPR058841">
    <property type="entry name" value="HTH_76"/>
</dbReference>
<comment type="caution">
    <text evidence="4">The sequence shown here is derived from an EMBL/GenBank/DDBJ whole genome shotgun (WGS) entry which is preliminary data.</text>
</comment>
<dbReference type="PANTHER" id="PTHR36855:SF1">
    <property type="entry name" value="PEROXISOME MEMBRANE ANCHOR PROTEIN PEX14P N-TERMINAL DOMAIN-CONTAINING PROTEIN"/>
    <property type="match status" value="1"/>
</dbReference>
<dbReference type="AlphaFoldDB" id="A0AAE0PD03"/>
<dbReference type="EMBL" id="JAUTDP010000008">
    <property type="protein sequence ID" value="KAK3397275.1"/>
    <property type="molecule type" value="Genomic_DNA"/>
</dbReference>
<feature type="compositionally biased region" description="Low complexity" evidence="1">
    <location>
        <begin position="214"/>
        <end position="228"/>
    </location>
</feature>
<evidence type="ECO:0000256" key="1">
    <source>
        <dbReference type="SAM" id="MobiDB-lite"/>
    </source>
</evidence>
<feature type="domain" description="Peroxisomal membrane protein PEX14-like KPWE" evidence="2">
    <location>
        <begin position="162"/>
        <end position="211"/>
    </location>
</feature>
<dbReference type="InterPro" id="IPR040554">
    <property type="entry name" value="KPWE_PEX14_dom"/>
</dbReference>